<organism evidence="2 3">
    <name type="scientific">Kingella oralis ATCC 51147</name>
    <dbReference type="NCBI Taxonomy" id="629741"/>
    <lineage>
        <taxon>Bacteria</taxon>
        <taxon>Pseudomonadati</taxon>
        <taxon>Pseudomonadota</taxon>
        <taxon>Betaproteobacteria</taxon>
        <taxon>Neisseriales</taxon>
        <taxon>Neisseriaceae</taxon>
        <taxon>Kingella</taxon>
    </lineage>
</organism>
<dbReference type="Proteomes" id="UP000003009">
    <property type="component" value="Unassembled WGS sequence"/>
</dbReference>
<name>C4GEU7_9NEIS</name>
<reference evidence="2" key="1">
    <citation type="submission" date="2009-04" db="EMBL/GenBank/DDBJ databases">
        <authorList>
            <person name="Weinstock G."/>
            <person name="Sodergren E."/>
            <person name="Clifton S."/>
            <person name="Fulton L."/>
            <person name="Fulton B."/>
            <person name="Courtney L."/>
            <person name="Fronick C."/>
            <person name="Harrison M."/>
            <person name="Strong C."/>
            <person name="Farmer C."/>
            <person name="Delahaunty K."/>
            <person name="Markovic C."/>
            <person name="Hall O."/>
            <person name="Minx P."/>
            <person name="Tomlinson C."/>
            <person name="Mitreva M."/>
            <person name="Nelson J."/>
            <person name="Hou S."/>
            <person name="Wollam A."/>
            <person name="Pepin K.H."/>
            <person name="Johnson M."/>
            <person name="Bhonagiri V."/>
            <person name="Nash W.E."/>
            <person name="Warren W."/>
            <person name="Chinwalla A."/>
            <person name="Mardis E.R."/>
            <person name="Wilson R.K."/>
        </authorList>
    </citation>
    <scope>NUCLEOTIDE SEQUENCE [LARGE SCALE GENOMIC DNA]</scope>
    <source>
        <strain evidence="2">ATCC 51147</strain>
    </source>
</reference>
<dbReference type="HOGENOM" id="CLU_3184732_0_0_4"/>
<gene>
    <name evidence="2" type="ORF">GCWU000324_00656</name>
</gene>
<evidence type="ECO:0000313" key="2">
    <source>
        <dbReference type="EMBL" id="EEP68752.1"/>
    </source>
</evidence>
<dbReference type="EMBL" id="ACJW02000002">
    <property type="protein sequence ID" value="EEP68752.1"/>
    <property type="molecule type" value="Genomic_DNA"/>
</dbReference>
<accession>C4GEU7</accession>
<protein>
    <submittedName>
        <fullName evidence="2">Uncharacterized protein</fullName>
    </submittedName>
</protein>
<dbReference type="STRING" id="629741.GCWU000324_00656"/>
<feature type="region of interest" description="Disordered" evidence="1">
    <location>
        <begin position="1"/>
        <end position="46"/>
    </location>
</feature>
<evidence type="ECO:0000313" key="3">
    <source>
        <dbReference type="Proteomes" id="UP000003009"/>
    </source>
</evidence>
<keyword evidence="3" id="KW-1185">Reference proteome</keyword>
<sequence length="46" mass="5046">MPHPNRCISGCPNHTSKRFQAAQSQGSLKPSHPTKPQNHAHPSHPL</sequence>
<comment type="caution">
    <text evidence="2">The sequence shown here is derived from an EMBL/GenBank/DDBJ whole genome shotgun (WGS) entry which is preliminary data.</text>
</comment>
<proteinExistence type="predicted"/>
<evidence type="ECO:0000256" key="1">
    <source>
        <dbReference type="SAM" id="MobiDB-lite"/>
    </source>
</evidence>
<dbReference type="AlphaFoldDB" id="C4GEU7"/>